<dbReference type="SUPFAM" id="SSF82215">
    <property type="entry name" value="C-terminal autoproteolytic domain of nucleoporin nup98"/>
    <property type="match status" value="1"/>
</dbReference>
<keyword evidence="6" id="KW-0653">Protein transport</keyword>
<feature type="compositionally biased region" description="Low complexity" evidence="10">
    <location>
        <begin position="1091"/>
        <end position="1108"/>
    </location>
</feature>
<accession>A0A2V0PJ83</accession>
<keyword evidence="8" id="KW-0906">Nuclear pore complex</keyword>
<evidence type="ECO:0000313" key="12">
    <source>
        <dbReference type="EMBL" id="GBF99776.1"/>
    </source>
</evidence>
<proteinExistence type="inferred from homology"/>
<dbReference type="PANTHER" id="PTHR23198:SF6">
    <property type="entry name" value="NUCLEAR PORE COMPLEX PROTEIN NUP98-NUP96"/>
    <property type="match status" value="1"/>
</dbReference>
<evidence type="ECO:0000256" key="4">
    <source>
        <dbReference type="ARBA" id="ARBA00022813"/>
    </source>
</evidence>
<feature type="compositionally biased region" description="Low complexity" evidence="10">
    <location>
        <begin position="690"/>
        <end position="716"/>
    </location>
</feature>
<feature type="region of interest" description="Disordered" evidence="10">
    <location>
        <begin position="1004"/>
        <end position="1033"/>
    </location>
</feature>
<dbReference type="FunFam" id="1.10.10.2360:FF:000001">
    <property type="entry name" value="Nuclear pore complex protein Nup98-Nup96"/>
    <property type="match status" value="1"/>
</dbReference>
<keyword evidence="7" id="KW-0811">Translocation</keyword>
<dbReference type="OrthoDB" id="3797628at2759"/>
<feature type="compositionally biased region" description="Low complexity" evidence="10">
    <location>
        <begin position="8"/>
        <end position="31"/>
    </location>
</feature>
<dbReference type="Proteomes" id="UP000247498">
    <property type="component" value="Unassembled WGS sequence"/>
</dbReference>
<evidence type="ECO:0000313" key="13">
    <source>
        <dbReference type="Proteomes" id="UP000247498"/>
    </source>
</evidence>
<dbReference type="InterPro" id="IPR007230">
    <property type="entry name" value="Nup98_auto-Pept-S59_dom"/>
</dbReference>
<dbReference type="GO" id="GO:0006405">
    <property type="term" value="P:RNA export from nucleus"/>
    <property type="evidence" value="ECO:0007669"/>
    <property type="project" value="TreeGrafter"/>
</dbReference>
<evidence type="ECO:0000256" key="2">
    <source>
        <dbReference type="ARBA" id="ARBA00008926"/>
    </source>
</evidence>
<dbReference type="GO" id="GO:0006606">
    <property type="term" value="P:protein import into nucleus"/>
    <property type="evidence" value="ECO:0007669"/>
    <property type="project" value="TreeGrafter"/>
</dbReference>
<comment type="caution">
    <text evidence="12">The sequence shown here is derived from an EMBL/GenBank/DDBJ whole genome shotgun (WGS) entry which is preliminary data.</text>
</comment>
<feature type="region of interest" description="Disordered" evidence="10">
    <location>
        <begin position="901"/>
        <end position="974"/>
    </location>
</feature>
<feature type="compositionally biased region" description="Low complexity" evidence="10">
    <location>
        <begin position="923"/>
        <end position="935"/>
    </location>
</feature>
<keyword evidence="4" id="KW-0068">Autocatalytic cleavage</keyword>
<dbReference type="GO" id="GO:0051028">
    <property type="term" value="P:mRNA transport"/>
    <property type="evidence" value="ECO:0007669"/>
    <property type="project" value="UniProtKB-KW"/>
</dbReference>
<dbReference type="Gene3D" id="3.30.1610.10">
    <property type="entry name" value="Peptidase S59, nucleoporin"/>
    <property type="match status" value="1"/>
</dbReference>
<feature type="region of interest" description="Disordered" evidence="10">
    <location>
        <begin position="1268"/>
        <end position="1291"/>
    </location>
</feature>
<comment type="subcellular location">
    <subcellularLocation>
        <location evidence="1">Nucleus</location>
        <location evidence="1">Nuclear pore complex</location>
    </subcellularLocation>
</comment>
<feature type="compositionally biased region" description="Low complexity" evidence="10">
    <location>
        <begin position="650"/>
        <end position="663"/>
    </location>
</feature>
<evidence type="ECO:0000256" key="10">
    <source>
        <dbReference type="SAM" id="MobiDB-lite"/>
    </source>
</evidence>
<evidence type="ECO:0000256" key="6">
    <source>
        <dbReference type="ARBA" id="ARBA00022927"/>
    </source>
</evidence>
<dbReference type="Gene3D" id="1.10.10.2360">
    <property type="match status" value="1"/>
</dbReference>
<keyword evidence="9" id="KW-0539">Nucleus</keyword>
<dbReference type="PROSITE" id="PS51434">
    <property type="entry name" value="NUP_C"/>
    <property type="match status" value="1"/>
</dbReference>
<gene>
    <name evidence="12" type="ORF">Rsub_12404</name>
</gene>
<dbReference type="FunCoup" id="A0A2V0PJ83">
    <property type="interactions" value="2083"/>
</dbReference>
<dbReference type="InParanoid" id="A0A2V0PJ83"/>
<dbReference type="Pfam" id="PF12110">
    <property type="entry name" value="Nup96"/>
    <property type="match status" value="1"/>
</dbReference>
<dbReference type="GO" id="GO:0034398">
    <property type="term" value="P:telomere tethering at nuclear periphery"/>
    <property type="evidence" value="ECO:0007669"/>
    <property type="project" value="TreeGrafter"/>
</dbReference>
<dbReference type="GO" id="GO:0008139">
    <property type="term" value="F:nuclear localization sequence binding"/>
    <property type="evidence" value="ECO:0007669"/>
    <property type="project" value="TreeGrafter"/>
</dbReference>
<dbReference type="InterPro" id="IPR037665">
    <property type="entry name" value="Nucleoporin_S59-like"/>
</dbReference>
<dbReference type="GO" id="GO:0044614">
    <property type="term" value="C:nuclear pore cytoplasmic filaments"/>
    <property type="evidence" value="ECO:0007669"/>
    <property type="project" value="TreeGrafter"/>
</dbReference>
<comment type="similarity">
    <text evidence="2">Belongs to the nucleoporin GLFG family.</text>
</comment>
<dbReference type="GO" id="GO:0017056">
    <property type="term" value="F:structural constituent of nuclear pore"/>
    <property type="evidence" value="ECO:0007669"/>
    <property type="project" value="InterPro"/>
</dbReference>
<dbReference type="STRING" id="307507.A0A2V0PJ83"/>
<feature type="region of interest" description="Disordered" evidence="10">
    <location>
        <begin position="1089"/>
        <end position="1128"/>
    </location>
</feature>
<dbReference type="EMBL" id="BDRX01000172">
    <property type="protein sequence ID" value="GBF99776.1"/>
    <property type="molecule type" value="Genomic_DNA"/>
</dbReference>
<dbReference type="PANTHER" id="PTHR23198">
    <property type="entry name" value="NUCLEOPORIN"/>
    <property type="match status" value="1"/>
</dbReference>
<feature type="compositionally biased region" description="Low complexity" evidence="10">
    <location>
        <begin position="608"/>
        <end position="622"/>
    </location>
</feature>
<sequence>MAFGGFGQQTQPFGGFGQQSQPAFGAPASSPFGGGGAFGGQTPAFGAPAATGFGASQPAFGASQPAFGASPSFGGAGAFGARPAGGGFGFGSPAPAASPFGASAPAFGASAPAFGAASTPAFGAASTPAFGASSSPFGMSTPAFGAPASQPAFGGFGAASTPAFGAPASQPAFGGFGAASTPAFGAPASQPAFGAGGSGFGGGFGSSPPAASQGTRIAPYTRHQDKDQSGGASAGAAVYYNTITALPAYANKSVEELRWEDYQAGVKNASAAPAPAGGGFGTPASQPAFGGFGASPAPAFGAAAPAANPFGAPAPASPFGGGFGATSTPAFGAPASSPFGASTPAFGAPSSTPSFGGFGAASTPAFGAASSGSLFGAASSTGGFGFGTNTPAFGAPTSTPAFGAQASTPSFGGFGATPASSPFGASPASSASPFGTPSPSPFGAAAPSFGAAPSSSPFGGFGSTSASSASTFGGFGSSFGAKPASTPGFGFGASSTPAFGAPPAPAGGAFSFSAASTGGFGNAFGAAATTPAFSFSQPASQPAAGGFNFGGFGSSFGAPAQSAPAAAPAPAAQPAGVGQAPYGALSPLPSVNVPEPKVGISARPSRGTITTLRPSPLLTLRSATPRFGAGPAPRSGTPGASPTNLGLGTGLSPGASPASALLPARENPHRLFIREPPPSTSASPARGSLTPATPIAGAAGAAGTPPASAPVSARPPTGERAVYGEEAPPSAKRAAEPSPTNGYDTGSDLLPKLGAHAAAGYSYDPSPRQLQALATSDPDALAALEGFMLSRRGVGSLRWLVPVDVRGLELDKIASIEQGEVAVYTQCPKPPVGSELNTSCEVTLLNVYKKKGGQVVTDSAAVASFEKRLRRYCAESGAEFVAYKPDGGVWRFRVEHFSRYGVPMDDDGEEDEDQDGEGDEDALAGSAGDAGPDGSAKGRRLGAGGLGGDSDLDEATIDGDAAGGGDDTMGDADLEDGAALSEGAFEPRVPAAAPSSEALYAARTALPSSRKRGGPVRAGRWEEPEEADGSGVEPLQHRLPALLSLQPGQLAAMRDSFFRFGGATAADAASAEAASAVALPGEGALVARLSAQDQQQRARGAAQQRGHGSTQHNWARPRPALLGGGEGAIEPSVPSSTVLVAGPSSPTRLRAAAARSMPLVPRPAAGPSSVCDAFMLMGRSFRPSFGPGGQLAVPVNATNAAGGPAPLISISRVSPLTAVRCADSAPAAVDAHKAPPGAASRRAPSVAALRRRTLEALEAHLAMSVQADADAEDGGEEGQPRQQQAQQLKQSSEVAAPSWELVCSRRQLPDLVQRQLSALGRPDAPATAHAAELWQLVQVLFEHIEGEGDDDGDGGSVADAMSVGGDDYAASVLGGDRGRARLAAFKRRAALSQWLASRASQAVRDAVAAAAAAGGRDALPWALLHLVAGHQLGAAAALAAAAGDVRLSVLLATAGRHGAQSGDLAKQLQVWHSAGLWRDHFSQPRKLLLAILSGRMGEASAALGLDWPRALGLALWYSTPQTEGLADAVACYEAALAGPHAVAGVPPPVPPHSGEPAAAVSAPAAGAAISQGVASDAQYELLLLAARGVHGAGPLFTARLLRAAGRTANPLDAMPGWVLASTLRALGELGEDAAGEPDAVLLRLALDAVQQLLLMASGREAAAACCWAVYAVLHLAPALASSPARTAAARSLLELTAPHWAGSRWARDFLANTLGLPPAWLSSAQALWAGYLGDAGAQLDHLLDAGAASEAHALFVASVAPGLFLDATPSSIARLAALAGRLATAHTAIGPSWAAGGGLYDAWCRLYVAGEGRGAGAGGWRRDVVAEAAKAGGDAPAAVVEAASLLAQQLVAAGQATAAAAGAQGAQRRAVLARMSADAGQTLARLGGGAAAAAATSLLQTGCATLASHQPVSLSGLAAELAVS</sequence>
<evidence type="ECO:0000256" key="3">
    <source>
        <dbReference type="ARBA" id="ARBA00022448"/>
    </source>
</evidence>
<evidence type="ECO:0000256" key="8">
    <source>
        <dbReference type="ARBA" id="ARBA00023132"/>
    </source>
</evidence>
<name>A0A2V0PJ83_9CHLO</name>
<evidence type="ECO:0000256" key="5">
    <source>
        <dbReference type="ARBA" id="ARBA00022816"/>
    </source>
</evidence>
<feature type="domain" description="Peptidase S59" evidence="11">
    <location>
        <begin position="758"/>
        <end position="897"/>
    </location>
</feature>
<dbReference type="GO" id="GO:0003723">
    <property type="term" value="F:RNA binding"/>
    <property type="evidence" value="ECO:0007669"/>
    <property type="project" value="TreeGrafter"/>
</dbReference>
<protein>
    <recommendedName>
        <fullName evidence="11">Peptidase S59 domain-containing protein</fullName>
    </recommendedName>
</protein>
<dbReference type="InterPro" id="IPR021967">
    <property type="entry name" value="Nup98_C"/>
</dbReference>
<feature type="compositionally biased region" description="Acidic residues" evidence="10">
    <location>
        <begin position="904"/>
        <end position="922"/>
    </location>
</feature>
<dbReference type="Gene3D" id="1.25.40.690">
    <property type="match status" value="1"/>
</dbReference>
<evidence type="ECO:0000256" key="1">
    <source>
        <dbReference type="ARBA" id="ARBA00004567"/>
    </source>
</evidence>
<reference evidence="12 13" key="1">
    <citation type="journal article" date="2018" name="Sci. Rep.">
        <title>Raphidocelis subcapitata (=Pseudokirchneriella subcapitata) provides an insight into genome evolution and environmental adaptations in the Sphaeropleales.</title>
        <authorList>
            <person name="Suzuki S."/>
            <person name="Yamaguchi H."/>
            <person name="Nakajima N."/>
            <person name="Kawachi M."/>
        </authorList>
    </citation>
    <scope>NUCLEOTIDE SEQUENCE [LARGE SCALE GENOMIC DNA]</scope>
    <source>
        <strain evidence="12 13">NIES-35</strain>
    </source>
</reference>
<keyword evidence="13" id="KW-1185">Reference proteome</keyword>
<evidence type="ECO:0000256" key="9">
    <source>
        <dbReference type="ARBA" id="ARBA00023242"/>
    </source>
</evidence>
<feature type="region of interest" description="Disordered" evidence="10">
    <location>
        <begin position="598"/>
        <end position="749"/>
    </location>
</feature>
<dbReference type="Pfam" id="PF04096">
    <property type="entry name" value="Nucleoporin2"/>
    <property type="match status" value="1"/>
</dbReference>
<dbReference type="InterPro" id="IPR036903">
    <property type="entry name" value="Nup98_auto-Pept-S59_dom_sf"/>
</dbReference>
<organism evidence="12 13">
    <name type="scientific">Raphidocelis subcapitata</name>
    <dbReference type="NCBI Taxonomy" id="307507"/>
    <lineage>
        <taxon>Eukaryota</taxon>
        <taxon>Viridiplantae</taxon>
        <taxon>Chlorophyta</taxon>
        <taxon>core chlorophytes</taxon>
        <taxon>Chlorophyceae</taxon>
        <taxon>CS clade</taxon>
        <taxon>Sphaeropleales</taxon>
        <taxon>Selenastraceae</taxon>
        <taxon>Raphidocelis</taxon>
    </lineage>
</organism>
<feature type="compositionally biased region" description="Low complexity" evidence="10">
    <location>
        <begin position="1280"/>
        <end position="1290"/>
    </location>
</feature>
<evidence type="ECO:0000256" key="7">
    <source>
        <dbReference type="ARBA" id="ARBA00023010"/>
    </source>
</evidence>
<keyword evidence="5" id="KW-0509">mRNA transport</keyword>
<keyword evidence="3" id="KW-0813">Transport</keyword>
<dbReference type="GO" id="GO:0000973">
    <property type="term" value="P:post-transcriptional tethering of RNA polymerase II gene DNA at nuclear periphery"/>
    <property type="evidence" value="ECO:0007669"/>
    <property type="project" value="TreeGrafter"/>
</dbReference>
<feature type="region of interest" description="Disordered" evidence="10">
    <location>
        <begin position="1"/>
        <end position="40"/>
    </location>
</feature>
<evidence type="ECO:0000259" key="11">
    <source>
        <dbReference type="PROSITE" id="PS51434"/>
    </source>
</evidence>